<protein>
    <submittedName>
        <fullName evidence="1">Uncharacterized protein</fullName>
    </submittedName>
</protein>
<proteinExistence type="predicted"/>
<feature type="non-terminal residue" evidence="1">
    <location>
        <position position="101"/>
    </location>
</feature>
<evidence type="ECO:0000313" key="2">
    <source>
        <dbReference type="Proteomes" id="UP001145114"/>
    </source>
</evidence>
<gene>
    <name evidence="1" type="ORF">EV182_007091</name>
</gene>
<evidence type="ECO:0000313" key="1">
    <source>
        <dbReference type="EMBL" id="KAJ1672482.1"/>
    </source>
</evidence>
<name>A0ACC1H8R5_9FUNG</name>
<accession>A0ACC1H8R5</accession>
<sequence>MDSRQLTRSINVPTLQQLQAGILQKHPAVVIYFTSATCPPCHIIAPHFEDLLKEINHDRGRQSRGEYVVGVKVDCSAQFQIASAYQVHATPTFMFFHKGEK</sequence>
<keyword evidence="2" id="KW-1185">Reference proteome</keyword>
<dbReference type="Proteomes" id="UP001145114">
    <property type="component" value="Unassembled WGS sequence"/>
</dbReference>
<comment type="caution">
    <text evidence="1">The sequence shown here is derived from an EMBL/GenBank/DDBJ whole genome shotgun (WGS) entry which is preliminary data.</text>
</comment>
<dbReference type="EMBL" id="JAMZIH010008315">
    <property type="protein sequence ID" value="KAJ1672482.1"/>
    <property type="molecule type" value="Genomic_DNA"/>
</dbReference>
<reference evidence="1" key="1">
    <citation type="submission" date="2022-06" db="EMBL/GenBank/DDBJ databases">
        <title>Phylogenomic reconstructions and comparative analyses of Kickxellomycotina fungi.</title>
        <authorList>
            <person name="Reynolds N.K."/>
            <person name="Stajich J.E."/>
            <person name="Barry K."/>
            <person name="Grigoriev I.V."/>
            <person name="Crous P."/>
            <person name="Smith M.E."/>
        </authorList>
    </citation>
    <scope>NUCLEOTIDE SEQUENCE</scope>
    <source>
        <strain evidence="1">RSA 2271</strain>
    </source>
</reference>
<organism evidence="1 2">
    <name type="scientific">Spiromyces aspiralis</name>
    <dbReference type="NCBI Taxonomy" id="68401"/>
    <lineage>
        <taxon>Eukaryota</taxon>
        <taxon>Fungi</taxon>
        <taxon>Fungi incertae sedis</taxon>
        <taxon>Zoopagomycota</taxon>
        <taxon>Kickxellomycotina</taxon>
        <taxon>Kickxellomycetes</taxon>
        <taxon>Kickxellales</taxon>
        <taxon>Kickxellaceae</taxon>
        <taxon>Spiromyces</taxon>
    </lineage>
</organism>